<dbReference type="GO" id="GO:0003677">
    <property type="term" value="F:DNA binding"/>
    <property type="evidence" value="ECO:0007669"/>
    <property type="project" value="UniProtKB-UniRule"/>
</dbReference>
<dbReference type="InterPro" id="IPR036388">
    <property type="entry name" value="WH-like_DNA-bd_sf"/>
</dbReference>
<organism evidence="7 8">
    <name type="scientific">Lipingzhangella halophila</name>
    <dbReference type="NCBI Taxonomy" id="1783352"/>
    <lineage>
        <taxon>Bacteria</taxon>
        <taxon>Bacillati</taxon>
        <taxon>Actinomycetota</taxon>
        <taxon>Actinomycetes</taxon>
        <taxon>Streptosporangiales</taxon>
        <taxon>Nocardiopsidaceae</taxon>
        <taxon>Lipingzhangella</taxon>
    </lineage>
</organism>
<dbReference type="Pfam" id="PF03704">
    <property type="entry name" value="BTAD"/>
    <property type="match status" value="1"/>
</dbReference>
<keyword evidence="2 3" id="KW-0238">DNA-binding</keyword>
<proteinExistence type="inferred from homology"/>
<dbReference type="SMART" id="SM00862">
    <property type="entry name" value="Trans_reg_C"/>
    <property type="match status" value="1"/>
</dbReference>
<dbReference type="RefSeq" id="WP_184584792.1">
    <property type="nucleotide sequence ID" value="NZ_JACHJT010000002.1"/>
</dbReference>
<feature type="DNA-binding region" description="OmpR/PhoB-type" evidence="3">
    <location>
        <begin position="1"/>
        <end position="96"/>
    </location>
</feature>
<dbReference type="InterPro" id="IPR011990">
    <property type="entry name" value="TPR-like_helical_dom_sf"/>
</dbReference>
<reference evidence="7 8" key="1">
    <citation type="submission" date="2020-08" db="EMBL/GenBank/DDBJ databases">
        <title>Sequencing the genomes of 1000 actinobacteria strains.</title>
        <authorList>
            <person name="Klenk H.-P."/>
        </authorList>
    </citation>
    <scope>NUCLEOTIDE SEQUENCE [LARGE SCALE GENOMIC DNA]</scope>
    <source>
        <strain evidence="7 8">DSM 102030</strain>
    </source>
</reference>
<dbReference type="Pfam" id="PF25872">
    <property type="entry name" value="HTH_77"/>
    <property type="match status" value="1"/>
</dbReference>
<dbReference type="Pfam" id="PF00486">
    <property type="entry name" value="Trans_reg_C"/>
    <property type="match status" value="1"/>
</dbReference>
<dbReference type="InterPro" id="IPR058852">
    <property type="entry name" value="HTH_77"/>
</dbReference>
<comment type="similarity">
    <text evidence="1">Belongs to the AfsR/DnrI/RedD regulatory family.</text>
</comment>
<dbReference type="EMBL" id="JACHJT010000002">
    <property type="protein sequence ID" value="MBB4935001.1"/>
    <property type="molecule type" value="Genomic_DNA"/>
</dbReference>
<accession>A0A7W7RN37</accession>
<dbReference type="SUPFAM" id="SSF48452">
    <property type="entry name" value="TPR-like"/>
    <property type="match status" value="3"/>
</dbReference>
<dbReference type="PANTHER" id="PTHR47691:SF3">
    <property type="entry name" value="HTH-TYPE TRANSCRIPTIONAL REGULATOR RV0890C-RELATED"/>
    <property type="match status" value="1"/>
</dbReference>
<dbReference type="Gene3D" id="3.40.50.300">
    <property type="entry name" value="P-loop containing nucleotide triphosphate hydrolases"/>
    <property type="match status" value="1"/>
</dbReference>
<evidence type="ECO:0000313" key="7">
    <source>
        <dbReference type="EMBL" id="MBB4935001.1"/>
    </source>
</evidence>
<keyword evidence="4" id="KW-0175">Coiled coil</keyword>
<feature type="region of interest" description="Disordered" evidence="5">
    <location>
        <begin position="364"/>
        <end position="386"/>
    </location>
</feature>
<gene>
    <name evidence="7" type="ORF">F4561_005895</name>
</gene>
<dbReference type="InterPro" id="IPR016032">
    <property type="entry name" value="Sig_transdc_resp-reg_C-effctor"/>
</dbReference>
<dbReference type="CDD" id="cd15831">
    <property type="entry name" value="BTAD"/>
    <property type="match status" value="1"/>
</dbReference>
<keyword evidence="8" id="KW-1185">Reference proteome</keyword>
<dbReference type="InterPro" id="IPR005158">
    <property type="entry name" value="BTAD"/>
</dbReference>
<protein>
    <submittedName>
        <fullName evidence="7">Putative ATPase/DNA-binding SARP family transcriptional activator</fullName>
    </submittedName>
</protein>
<comment type="caution">
    <text evidence="7">The sequence shown here is derived from an EMBL/GenBank/DDBJ whole genome shotgun (WGS) entry which is preliminary data.</text>
</comment>
<dbReference type="InterPro" id="IPR001867">
    <property type="entry name" value="OmpR/PhoB-type_DNA-bd"/>
</dbReference>
<feature type="region of interest" description="Disordered" evidence="5">
    <location>
        <begin position="299"/>
        <end position="347"/>
    </location>
</feature>
<dbReference type="Proteomes" id="UP000523007">
    <property type="component" value="Unassembled WGS sequence"/>
</dbReference>
<evidence type="ECO:0000313" key="8">
    <source>
        <dbReference type="Proteomes" id="UP000523007"/>
    </source>
</evidence>
<dbReference type="Gene3D" id="1.10.10.10">
    <property type="entry name" value="Winged helix-like DNA-binding domain superfamily/Winged helix DNA-binding domain"/>
    <property type="match status" value="1"/>
</dbReference>
<dbReference type="InterPro" id="IPR027417">
    <property type="entry name" value="P-loop_NTPase"/>
</dbReference>
<dbReference type="GO" id="GO:0000160">
    <property type="term" value="P:phosphorelay signal transduction system"/>
    <property type="evidence" value="ECO:0007669"/>
    <property type="project" value="InterPro"/>
</dbReference>
<dbReference type="AlphaFoldDB" id="A0A7W7RN37"/>
<evidence type="ECO:0000256" key="5">
    <source>
        <dbReference type="SAM" id="MobiDB-lite"/>
    </source>
</evidence>
<feature type="coiled-coil region" evidence="4">
    <location>
        <begin position="970"/>
        <end position="997"/>
    </location>
</feature>
<dbReference type="PANTHER" id="PTHR47691">
    <property type="entry name" value="REGULATOR-RELATED"/>
    <property type="match status" value="1"/>
</dbReference>
<evidence type="ECO:0000256" key="1">
    <source>
        <dbReference type="ARBA" id="ARBA00005820"/>
    </source>
</evidence>
<feature type="domain" description="OmpR/PhoB-type" evidence="6">
    <location>
        <begin position="1"/>
        <end position="96"/>
    </location>
</feature>
<evidence type="ECO:0000259" key="6">
    <source>
        <dbReference type="PROSITE" id="PS51755"/>
    </source>
</evidence>
<dbReference type="Gene3D" id="1.25.40.10">
    <property type="entry name" value="Tetratricopeptide repeat domain"/>
    <property type="match status" value="3"/>
</dbReference>
<dbReference type="PROSITE" id="PS51755">
    <property type="entry name" value="OMPR_PHOB"/>
    <property type="match status" value="1"/>
</dbReference>
<evidence type="ECO:0000256" key="4">
    <source>
        <dbReference type="SAM" id="Coils"/>
    </source>
</evidence>
<dbReference type="GO" id="GO:0006355">
    <property type="term" value="P:regulation of DNA-templated transcription"/>
    <property type="evidence" value="ECO:0007669"/>
    <property type="project" value="InterPro"/>
</dbReference>
<feature type="region of interest" description="Disordered" evidence="5">
    <location>
        <begin position="246"/>
        <end position="280"/>
    </location>
</feature>
<dbReference type="SUPFAM" id="SSF52540">
    <property type="entry name" value="P-loop containing nucleoside triphosphate hydrolases"/>
    <property type="match status" value="1"/>
</dbReference>
<dbReference type="SUPFAM" id="SSF46894">
    <property type="entry name" value="C-terminal effector domain of the bipartite response regulators"/>
    <property type="match status" value="1"/>
</dbReference>
<feature type="compositionally biased region" description="Acidic residues" evidence="5">
    <location>
        <begin position="323"/>
        <end position="338"/>
    </location>
</feature>
<name>A0A7W7RN37_9ACTN</name>
<evidence type="ECO:0000256" key="3">
    <source>
        <dbReference type="PROSITE-ProRule" id="PRU01091"/>
    </source>
</evidence>
<sequence>MRFGVLGPLAVWQANGIPVTVPDLKVRALLAALLVNAGQPVSSGRLVEDLWGAHPPATAVNTLQTKVSRLRRVLESAEPGGRELLVSGPAGYTLDTSTVELDADGFTTLVARARATADSPERADHFARALALWRGPALADFRDEPFARSLVTKLEQERLAVQEEHAETRLTLGEHAAVSGDLGELVAEHPLRERLRAAHMRALYRAGRQSEALDSFHDLRSRLADELGLDPGPDIVALHQAILEQRPEMGPPSPRETETAAQGPSATRGGNLPSPPTELVGRDTALADVRALLRTNRLVTLSGPGGSGKSRLAVAAALATEDRDTDADPTDADGTDGTDDMRTSDGLSDATGTVRVVGAAAAPQAANAVGGSGTARGEDPATSEPRAMPFPDGAWLVELAGLAPTASGPPAVAGEHAIAPGTTAGDVADLITAVLGLRDFATRGTATGEPGAGVPDRLVAALAHHRALVILDNCEHVIEPVAELAGRLVSSAPGVRVLATSREPLGVPGEAVRPVPPLDLPTPVATDPEVLREFSAVQLFLTRARDAAPDFTLTADNAAAVASICRRLDGLPLALELAASRVRGFGANELARRLDDRFRLLSSGKRGVPARQRTLRAVLDWSWGLLSEAEHAVLRRLAVHADGCTLAAAEAVCAGNGVDPGDVPELLARLVDRSLVTAAHCAETRYGLLESVAAYCLERLEDAGEAEPVRSRHHHYYAALAEEAEPHLRGPNQREWLATLDAESANLRAALDGAVRSGDAALAQRITGALSWYWYLRGRWSEARRALARALAVPGPAPAAVTARARTWHAGMAMLDGTYRAEPNNAVLELYDHAGDAAGLAMAQWFLGHVEYLFGNLAESERLVEAALDTFRGLGDEWGTAAALSVQASHAIFRGDLPTMRRLAERSAALFTSLGEAWGRLHATGTLGTYFEITGDYARAAELYSEAQRLAADLDLASEAAMLLARCGRIALLERDYKRADELLERAREQAARQQYTHGEEFAETGLALSARRQGRLDDAEPRLRRWLEWNRRVEADYGAALILAELGFVAELRGDADAARELHLDGLDAAGATGDPRAIALAMEGLAGAETLAGHHGRAARLLGSAHATRLSAGAVLPPGERDDVDRIADRARTALGSAAFDTEFHRGAGAQSRP</sequence>
<evidence type="ECO:0000256" key="2">
    <source>
        <dbReference type="ARBA" id="ARBA00023125"/>
    </source>
</evidence>
<dbReference type="SMART" id="SM01043">
    <property type="entry name" value="BTAD"/>
    <property type="match status" value="1"/>
</dbReference>